<dbReference type="Proteomes" id="UP001213680">
    <property type="component" value="Chromosome"/>
</dbReference>
<reference evidence="21 22" key="1">
    <citation type="submission" date="2023-02" db="EMBL/GenBank/DDBJ databases">
        <title>A bacterium isolated from plastisphere.</title>
        <authorList>
            <person name="Sun Y."/>
        </authorList>
    </citation>
    <scope>NUCLEOTIDE SEQUENCE [LARGE SCALE GENOMIC DNA]</scope>
    <source>
        <strain evidence="22">a-1</strain>
    </source>
</reference>
<evidence type="ECO:0000256" key="10">
    <source>
        <dbReference type="ARBA" id="ARBA00022840"/>
    </source>
</evidence>
<dbReference type="Gene3D" id="3.90.190.20">
    <property type="entry name" value="Mur ligase, C-terminal domain"/>
    <property type="match status" value="1"/>
</dbReference>
<gene>
    <name evidence="17 21" type="primary">murD</name>
    <name evidence="21" type="ORF">PTI97_05255</name>
</gene>
<evidence type="ECO:0000256" key="4">
    <source>
        <dbReference type="ARBA" id="ARBA00010416"/>
    </source>
</evidence>
<comment type="similarity">
    <text evidence="4 17">Belongs to the MurCDEF family.</text>
</comment>
<evidence type="ECO:0000259" key="19">
    <source>
        <dbReference type="Pfam" id="PF02875"/>
    </source>
</evidence>
<keyword evidence="10 17" id="KW-0067">ATP-binding</keyword>
<evidence type="ECO:0000256" key="2">
    <source>
        <dbReference type="ARBA" id="ARBA00004496"/>
    </source>
</evidence>
<evidence type="ECO:0000256" key="13">
    <source>
        <dbReference type="ARBA" id="ARBA00023316"/>
    </source>
</evidence>
<evidence type="ECO:0000256" key="18">
    <source>
        <dbReference type="RuleBase" id="RU003664"/>
    </source>
</evidence>
<evidence type="ECO:0000256" key="15">
    <source>
        <dbReference type="ARBA" id="ARBA00032324"/>
    </source>
</evidence>
<evidence type="ECO:0000259" key="20">
    <source>
        <dbReference type="Pfam" id="PF08245"/>
    </source>
</evidence>
<dbReference type="GO" id="GO:0008764">
    <property type="term" value="F:UDP-N-acetylmuramoylalanine-D-glutamate ligase activity"/>
    <property type="evidence" value="ECO:0007669"/>
    <property type="project" value="UniProtKB-EC"/>
</dbReference>
<evidence type="ECO:0000256" key="12">
    <source>
        <dbReference type="ARBA" id="ARBA00022984"/>
    </source>
</evidence>
<dbReference type="Pfam" id="PF02875">
    <property type="entry name" value="Mur_ligase_C"/>
    <property type="match status" value="1"/>
</dbReference>
<keyword evidence="11 17" id="KW-0133">Cell shape</keyword>
<organism evidence="21 22">
    <name type="scientific">Exiguobacterium marinum</name>
    <dbReference type="NCBI Taxonomy" id="273528"/>
    <lineage>
        <taxon>Bacteria</taxon>
        <taxon>Bacillati</taxon>
        <taxon>Bacillota</taxon>
        <taxon>Bacilli</taxon>
        <taxon>Bacillales</taxon>
        <taxon>Bacillales Family XII. Incertae Sedis</taxon>
        <taxon>Exiguobacterium</taxon>
    </lineage>
</organism>
<comment type="pathway">
    <text evidence="3 17 18">Cell wall biogenesis; peptidoglycan biosynthesis.</text>
</comment>
<feature type="domain" description="Mur ligase central" evidence="20">
    <location>
        <begin position="113"/>
        <end position="282"/>
    </location>
</feature>
<dbReference type="SUPFAM" id="SSF53623">
    <property type="entry name" value="MurD-like peptide ligases, catalytic domain"/>
    <property type="match status" value="1"/>
</dbReference>
<dbReference type="InterPro" id="IPR005762">
    <property type="entry name" value="MurD"/>
</dbReference>
<comment type="catalytic activity">
    <reaction evidence="16 17 18">
        <text>UDP-N-acetyl-alpha-D-muramoyl-L-alanine + D-glutamate + ATP = UDP-N-acetyl-alpha-D-muramoyl-L-alanyl-D-glutamate + ADP + phosphate + H(+)</text>
        <dbReference type="Rhea" id="RHEA:16429"/>
        <dbReference type="ChEBI" id="CHEBI:15378"/>
        <dbReference type="ChEBI" id="CHEBI:29986"/>
        <dbReference type="ChEBI" id="CHEBI:30616"/>
        <dbReference type="ChEBI" id="CHEBI:43474"/>
        <dbReference type="ChEBI" id="CHEBI:83898"/>
        <dbReference type="ChEBI" id="CHEBI:83900"/>
        <dbReference type="ChEBI" id="CHEBI:456216"/>
        <dbReference type="EC" id="6.3.2.9"/>
    </reaction>
</comment>
<keyword evidence="17 18" id="KW-0132">Cell division</keyword>
<dbReference type="SUPFAM" id="SSF53244">
    <property type="entry name" value="MurD-like peptide ligases, peptide-binding domain"/>
    <property type="match status" value="1"/>
</dbReference>
<protein>
    <recommendedName>
        <fullName evidence="6 17">UDP-N-acetylmuramoylalanine--D-glutamate ligase</fullName>
        <ecNumber evidence="5 17">6.3.2.9</ecNumber>
    </recommendedName>
    <alternativeName>
        <fullName evidence="15 17">D-glutamic acid-adding enzyme</fullName>
    </alternativeName>
    <alternativeName>
        <fullName evidence="14 17">UDP-N-acetylmuramoyl-L-alanyl-D-glutamate synthetase</fullName>
    </alternativeName>
</protein>
<sequence>MEKQWHSKKVLVLGAAKSGIAAATYLHHAGADVTINTGNIPPEDEQDKIQALGIRSVFNEHPVGLLNETEVIVKNPGIPYQIPLLQEAISREIPIYTEVELAYLATEADFVAITGSNGKTTTTTLVYELLKGGKRPVHLAGNIGFPSIEVAADAKTDDLIVIELSSFQLMGVESFHPRSAALLNLSEAHLDYHGDFDSYADAKGNLFRQMTRDDQIVVKLTDSEVMKRVPTHLAPNTFSFERGDASVVDGWVTVRGERVIRVNELALGGAHNVENVLAALLLVEPFDIPKAHIERVLRNFGGVAHRTESLGDVLGRAVYNDSKATNNVAAEAALRGFDAPVVWLCGGLERGADLSSLVPALSNVKAVVAYGETKERFKELGESQKIPSFTVETLTDAVALAFEQSETGDIILLSPACASWDQFKTFEERGEHFIHLVRAYEEANR</sequence>
<proteinExistence type="inferred from homology"/>
<feature type="binding site" evidence="17">
    <location>
        <begin position="115"/>
        <end position="121"/>
    </location>
    <ligand>
        <name>ATP</name>
        <dbReference type="ChEBI" id="CHEBI:30616"/>
    </ligand>
</feature>
<feature type="domain" description="Mur ligase C-terminal" evidence="19">
    <location>
        <begin position="305"/>
        <end position="417"/>
    </location>
</feature>
<dbReference type="InterPro" id="IPR004101">
    <property type="entry name" value="Mur_ligase_C"/>
</dbReference>
<dbReference type="SUPFAM" id="SSF51984">
    <property type="entry name" value="MurCD N-terminal domain"/>
    <property type="match status" value="1"/>
</dbReference>
<keyword evidence="13 17" id="KW-0961">Cell wall biogenesis/degradation</keyword>
<dbReference type="Gene3D" id="3.40.1190.10">
    <property type="entry name" value="Mur-like, catalytic domain"/>
    <property type="match status" value="1"/>
</dbReference>
<dbReference type="Pfam" id="PF08245">
    <property type="entry name" value="Mur_ligase_M"/>
    <property type="match status" value="1"/>
</dbReference>
<evidence type="ECO:0000256" key="8">
    <source>
        <dbReference type="ARBA" id="ARBA00022598"/>
    </source>
</evidence>
<keyword evidence="12 17" id="KW-0573">Peptidoglycan synthesis</keyword>
<name>A0ABY7X4A5_9BACL</name>
<dbReference type="PANTHER" id="PTHR43692">
    <property type="entry name" value="UDP-N-ACETYLMURAMOYLALANINE--D-GLUTAMATE LIGASE"/>
    <property type="match status" value="1"/>
</dbReference>
<evidence type="ECO:0000256" key="14">
    <source>
        <dbReference type="ARBA" id="ARBA00030398"/>
    </source>
</evidence>
<dbReference type="InterPro" id="IPR013221">
    <property type="entry name" value="Mur_ligase_cen"/>
</dbReference>
<evidence type="ECO:0000256" key="6">
    <source>
        <dbReference type="ARBA" id="ARBA00015655"/>
    </source>
</evidence>
<dbReference type="RefSeq" id="WP_274357434.1">
    <property type="nucleotide sequence ID" value="NZ_CP118099.1"/>
</dbReference>
<keyword evidence="9 17" id="KW-0547">Nucleotide-binding</keyword>
<keyword evidence="22" id="KW-1185">Reference proteome</keyword>
<evidence type="ECO:0000256" key="16">
    <source>
        <dbReference type="ARBA" id="ARBA00047632"/>
    </source>
</evidence>
<dbReference type="NCBIfam" id="TIGR01087">
    <property type="entry name" value="murD"/>
    <property type="match status" value="1"/>
</dbReference>
<evidence type="ECO:0000256" key="11">
    <source>
        <dbReference type="ARBA" id="ARBA00022960"/>
    </source>
</evidence>
<dbReference type="HAMAP" id="MF_00639">
    <property type="entry name" value="MurD"/>
    <property type="match status" value="1"/>
</dbReference>
<evidence type="ECO:0000256" key="9">
    <source>
        <dbReference type="ARBA" id="ARBA00022741"/>
    </source>
</evidence>
<evidence type="ECO:0000256" key="1">
    <source>
        <dbReference type="ARBA" id="ARBA00002734"/>
    </source>
</evidence>
<dbReference type="EMBL" id="CP118099">
    <property type="protein sequence ID" value="WDH76923.1"/>
    <property type="molecule type" value="Genomic_DNA"/>
</dbReference>
<comment type="subcellular location">
    <subcellularLocation>
        <location evidence="2 17 18">Cytoplasm</location>
    </subcellularLocation>
</comment>
<evidence type="ECO:0000256" key="5">
    <source>
        <dbReference type="ARBA" id="ARBA00012212"/>
    </source>
</evidence>
<evidence type="ECO:0000313" key="21">
    <source>
        <dbReference type="EMBL" id="WDH76923.1"/>
    </source>
</evidence>
<dbReference type="InterPro" id="IPR036615">
    <property type="entry name" value="Mur_ligase_C_dom_sf"/>
</dbReference>
<evidence type="ECO:0000256" key="17">
    <source>
        <dbReference type="HAMAP-Rule" id="MF_00639"/>
    </source>
</evidence>
<evidence type="ECO:0000256" key="7">
    <source>
        <dbReference type="ARBA" id="ARBA00022490"/>
    </source>
</evidence>
<dbReference type="Pfam" id="PF21799">
    <property type="entry name" value="MurD-like_N"/>
    <property type="match status" value="1"/>
</dbReference>
<dbReference type="Gene3D" id="3.40.50.720">
    <property type="entry name" value="NAD(P)-binding Rossmann-like Domain"/>
    <property type="match status" value="1"/>
</dbReference>
<evidence type="ECO:0000256" key="3">
    <source>
        <dbReference type="ARBA" id="ARBA00004752"/>
    </source>
</evidence>
<keyword evidence="7 17" id="KW-0963">Cytoplasm</keyword>
<keyword evidence="8 17" id="KW-0436">Ligase</keyword>
<evidence type="ECO:0000313" key="22">
    <source>
        <dbReference type="Proteomes" id="UP001213680"/>
    </source>
</evidence>
<keyword evidence="17 18" id="KW-0131">Cell cycle</keyword>
<dbReference type="EC" id="6.3.2.9" evidence="5 17"/>
<dbReference type="InterPro" id="IPR036565">
    <property type="entry name" value="Mur-like_cat_sf"/>
</dbReference>
<dbReference type="PANTHER" id="PTHR43692:SF1">
    <property type="entry name" value="UDP-N-ACETYLMURAMOYLALANINE--D-GLUTAMATE LIGASE"/>
    <property type="match status" value="1"/>
</dbReference>
<accession>A0ABY7X4A5</accession>
<comment type="function">
    <text evidence="1 17 18">Cell wall formation. Catalyzes the addition of glutamate to the nucleotide precursor UDP-N-acetylmuramoyl-L-alanine (UMA).</text>
</comment>